<dbReference type="GO" id="GO:0003960">
    <property type="term" value="F:quinone reductase (NADPH) activity"/>
    <property type="evidence" value="ECO:0007669"/>
    <property type="project" value="UniProtKB-EC"/>
</dbReference>
<dbReference type="Gene3D" id="3.40.50.720">
    <property type="entry name" value="NAD(P)-binding Rossmann-like Domain"/>
    <property type="match status" value="1"/>
</dbReference>
<dbReference type="Pfam" id="PF00107">
    <property type="entry name" value="ADH_zinc_N"/>
    <property type="match status" value="1"/>
</dbReference>
<dbReference type="InterPro" id="IPR013149">
    <property type="entry name" value="ADH-like_C"/>
</dbReference>
<name>A0A449GFJ4_NOCFR</name>
<dbReference type="RefSeq" id="WP_137353175.1">
    <property type="nucleotide sequence ID" value="NZ_CAACYE020000001.1"/>
</dbReference>
<evidence type="ECO:0000313" key="4">
    <source>
        <dbReference type="EMBL" id="VFA84596.1"/>
    </source>
</evidence>
<accession>A0A449GFJ4</accession>
<dbReference type="InterPro" id="IPR013154">
    <property type="entry name" value="ADH-like_N"/>
</dbReference>
<dbReference type="PANTHER" id="PTHR48106">
    <property type="entry name" value="QUINONE OXIDOREDUCTASE PIG3-RELATED"/>
    <property type="match status" value="1"/>
</dbReference>
<dbReference type="SMART" id="SM00829">
    <property type="entry name" value="PKS_ER"/>
    <property type="match status" value="1"/>
</dbReference>
<evidence type="ECO:0000256" key="2">
    <source>
        <dbReference type="ARBA" id="ARBA00023002"/>
    </source>
</evidence>
<dbReference type="Gene3D" id="3.90.180.10">
    <property type="entry name" value="Medium-chain alcohol dehydrogenases, catalytic domain"/>
    <property type="match status" value="1"/>
</dbReference>
<evidence type="ECO:0000259" key="3">
    <source>
        <dbReference type="SMART" id="SM00829"/>
    </source>
</evidence>
<dbReference type="AlphaFoldDB" id="A0A449GFJ4"/>
<dbReference type="EMBL" id="CAACYE010000005">
    <property type="protein sequence ID" value="VFA84596.1"/>
    <property type="molecule type" value="Genomic_DNA"/>
</dbReference>
<dbReference type="SUPFAM" id="SSF51735">
    <property type="entry name" value="NAD(P)-binding Rossmann-fold domains"/>
    <property type="match status" value="1"/>
</dbReference>
<protein>
    <submittedName>
        <fullName evidence="4">Quinone oxidoreductase 1</fullName>
        <ecNumber evidence="4">1.6.5.5</ecNumber>
    </submittedName>
</protein>
<keyword evidence="2 4" id="KW-0560">Oxidoreductase</keyword>
<dbReference type="Pfam" id="PF08240">
    <property type="entry name" value="ADH_N"/>
    <property type="match status" value="1"/>
</dbReference>
<dbReference type="GO" id="GO:0070402">
    <property type="term" value="F:NADPH binding"/>
    <property type="evidence" value="ECO:0007669"/>
    <property type="project" value="TreeGrafter"/>
</dbReference>
<dbReference type="InterPro" id="IPR011032">
    <property type="entry name" value="GroES-like_sf"/>
</dbReference>
<proteinExistence type="predicted"/>
<gene>
    <name evidence="4" type="primary">qorA_2</name>
    <name evidence="4" type="ORF">NCTC1935_02425</name>
</gene>
<dbReference type="InterPro" id="IPR036291">
    <property type="entry name" value="NAD(P)-bd_dom_sf"/>
</dbReference>
<dbReference type="SUPFAM" id="SSF50129">
    <property type="entry name" value="GroES-like"/>
    <property type="match status" value="1"/>
</dbReference>
<feature type="domain" description="Enoyl reductase (ER)" evidence="3">
    <location>
        <begin position="10"/>
        <end position="319"/>
    </location>
</feature>
<dbReference type="EC" id="1.6.5.5" evidence="4"/>
<dbReference type="InterPro" id="IPR020843">
    <property type="entry name" value="ER"/>
</dbReference>
<keyword evidence="1" id="KW-0521">NADP</keyword>
<reference evidence="4" key="1">
    <citation type="submission" date="2019-02" db="EMBL/GenBank/DDBJ databases">
        <authorList>
            <consortium name="Pathogen Informatics"/>
        </authorList>
    </citation>
    <scope>NUCLEOTIDE SEQUENCE</scope>
    <source>
        <strain evidence="4">3012STDY6733949</strain>
    </source>
</reference>
<dbReference type="PANTHER" id="PTHR48106:SF18">
    <property type="entry name" value="QUINONE OXIDOREDUCTASE PIG3"/>
    <property type="match status" value="1"/>
</dbReference>
<evidence type="ECO:0000256" key="1">
    <source>
        <dbReference type="ARBA" id="ARBA00022857"/>
    </source>
</evidence>
<organism evidence="4">
    <name type="scientific">Nocardia farcinica</name>
    <dbReference type="NCBI Taxonomy" id="37329"/>
    <lineage>
        <taxon>Bacteria</taxon>
        <taxon>Bacillati</taxon>
        <taxon>Actinomycetota</taxon>
        <taxon>Actinomycetes</taxon>
        <taxon>Mycobacteriales</taxon>
        <taxon>Nocardiaceae</taxon>
        <taxon>Nocardia</taxon>
    </lineage>
</organism>
<sequence length="328" mass="33120">MRAIVMTATGGPEVLVATEVPAPRAGAGQILVRTEAIPVLWPELMLRSGQFPTAIAPPLVFGFQAAGTVVEVGAGADPALLGARVVAQTDGTGSYAEYVAARAEAATPIPDGLDTDTAAALLMPGSVATVLLETAALTGSETVLVQAGATGIGAHLVRHAKAGGAARVIATAGGAAKLARAADLGADTVIDHNEPDWPERLRSALDGTTLDVVFDAIGGESARTLLDLMTPLRGRMLVYGLLSGAPAQISAADVLARGLTLVGCSGPHWSARVGAAGPRVLAEAVAGPRDHVHTVLPLGEAAAAHRLVESRSPLGSVLLRPETLTADR</sequence>